<dbReference type="AlphaFoldDB" id="A0AAN7DFR9"/>
<dbReference type="EMBL" id="JASEJX010000014">
    <property type="protein sequence ID" value="KAK4516333.1"/>
    <property type="molecule type" value="Genomic_DNA"/>
</dbReference>
<sequence>MEETIEWMKQSVEINQNAIAINLSKDTDHNPSLIEYLVYKYSKMKYLKMESSYFRDQNKEDERISRAISNISSYNLKDQNNFQYIFPCLDILKGDKNVFQLMFVGESHKHLYEDGSILESRVNQDQQPITKSRIHL</sequence>
<organism evidence="1 2">
    <name type="scientific">Mucor velutinosus</name>
    <dbReference type="NCBI Taxonomy" id="708070"/>
    <lineage>
        <taxon>Eukaryota</taxon>
        <taxon>Fungi</taxon>
        <taxon>Fungi incertae sedis</taxon>
        <taxon>Mucoromycota</taxon>
        <taxon>Mucoromycotina</taxon>
        <taxon>Mucoromycetes</taxon>
        <taxon>Mucorales</taxon>
        <taxon>Mucorineae</taxon>
        <taxon>Mucoraceae</taxon>
        <taxon>Mucor</taxon>
    </lineage>
</organism>
<proteinExistence type="predicted"/>
<gene>
    <name evidence="1" type="primary">BUD7_2</name>
    <name evidence="1" type="ORF">ATC70_011303</name>
</gene>
<keyword evidence="2" id="KW-1185">Reference proteome</keyword>
<comment type="caution">
    <text evidence="1">The sequence shown here is derived from an EMBL/GenBank/DDBJ whole genome shotgun (WGS) entry which is preliminary data.</text>
</comment>
<dbReference type="Proteomes" id="UP001304243">
    <property type="component" value="Unassembled WGS sequence"/>
</dbReference>
<reference evidence="1 2" key="1">
    <citation type="submission" date="2022-11" db="EMBL/GenBank/DDBJ databases">
        <title>Mucor velutinosus strain NIH1002 WGS.</title>
        <authorList>
            <person name="Subramanian P."/>
            <person name="Mullikin J.C."/>
            <person name="Segre J.A."/>
            <person name="Zelazny A.M."/>
        </authorList>
    </citation>
    <scope>NUCLEOTIDE SEQUENCE [LARGE SCALE GENOMIC DNA]</scope>
    <source>
        <strain evidence="1 2">NIH1002</strain>
    </source>
</reference>
<accession>A0AAN7DFR9</accession>
<evidence type="ECO:0000313" key="1">
    <source>
        <dbReference type="EMBL" id="KAK4516333.1"/>
    </source>
</evidence>
<name>A0AAN7DFR9_9FUNG</name>
<dbReference type="RefSeq" id="XP_064682999.1">
    <property type="nucleotide sequence ID" value="XM_064830497.1"/>
</dbReference>
<evidence type="ECO:0000313" key="2">
    <source>
        <dbReference type="Proteomes" id="UP001304243"/>
    </source>
</evidence>
<protein>
    <submittedName>
        <fullName evidence="1">Bud site selection protein</fullName>
    </submittedName>
</protein>
<dbReference type="GeneID" id="89954989"/>